<dbReference type="STRING" id="429701.A0A2G9H6L5"/>
<dbReference type="PANTHER" id="PTHR33639:SF1">
    <property type="entry name" value="T23E23.25"/>
    <property type="match status" value="1"/>
</dbReference>
<dbReference type="InterPro" id="IPR007263">
    <property type="entry name" value="DCC1-like"/>
</dbReference>
<reference evidence="2" key="1">
    <citation type="journal article" date="2018" name="Gigascience">
        <title>Genome assembly of the Pink Ipe (Handroanthus impetiginosus, Bignoniaceae), a highly valued, ecologically keystone Neotropical timber forest tree.</title>
        <authorList>
            <person name="Silva-Junior O.B."/>
            <person name="Grattapaglia D."/>
            <person name="Novaes E."/>
            <person name="Collevatti R.G."/>
        </authorList>
    </citation>
    <scope>NUCLEOTIDE SEQUENCE [LARGE SCALE GENOMIC DNA]</scope>
    <source>
        <strain evidence="2">cv. UFG-1</strain>
    </source>
</reference>
<dbReference type="GO" id="GO:0015035">
    <property type="term" value="F:protein-disulfide reductase activity"/>
    <property type="evidence" value="ECO:0007669"/>
    <property type="project" value="InterPro"/>
</dbReference>
<comment type="caution">
    <text evidence="1">The sequence shown here is derived from an EMBL/GenBank/DDBJ whole genome shotgun (WGS) entry which is preliminary data.</text>
</comment>
<dbReference type="AlphaFoldDB" id="A0A2G9H6L5"/>
<keyword evidence="2" id="KW-1185">Reference proteome</keyword>
<proteinExistence type="predicted"/>
<dbReference type="OrthoDB" id="1921868at2759"/>
<name>A0A2G9H6L5_9LAMI</name>
<organism evidence="1 2">
    <name type="scientific">Handroanthus impetiginosus</name>
    <dbReference type="NCBI Taxonomy" id="429701"/>
    <lineage>
        <taxon>Eukaryota</taxon>
        <taxon>Viridiplantae</taxon>
        <taxon>Streptophyta</taxon>
        <taxon>Embryophyta</taxon>
        <taxon>Tracheophyta</taxon>
        <taxon>Spermatophyta</taxon>
        <taxon>Magnoliopsida</taxon>
        <taxon>eudicotyledons</taxon>
        <taxon>Gunneridae</taxon>
        <taxon>Pentapetalae</taxon>
        <taxon>asterids</taxon>
        <taxon>lamiids</taxon>
        <taxon>Lamiales</taxon>
        <taxon>Bignoniaceae</taxon>
        <taxon>Crescentiina</taxon>
        <taxon>Tabebuia alliance</taxon>
        <taxon>Handroanthus</taxon>
    </lineage>
</organism>
<accession>A0A2G9H6L5</accession>
<protein>
    <submittedName>
        <fullName evidence="1">Uncharacterized protein</fullName>
    </submittedName>
</protein>
<dbReference type="EMBL" id="NKXS01002532">
    <property type="protein sequence ID" value="PIN13155.1"/>
    <property type="molecule type" value="Genomic_DNA"/>
</dbReference>
<evidence type="ECO:0000313" key="1">
    <source>
        <dbReference type="EMBL" id="PIN13155.1"/>
    </source>
</evidence>
<sequence>MVAATRGIGMALTALRGRKTKCDLLYPTLILRRYCDSARWLSSAESPAVDRVGPPPPEFLAARTVKIVPHCLHQRVLIYDGVCQLSHTGVKWIIKTDRYKKIKFCCVQSQAAEPYLRSCGLSREDVISRILFYEGLCNYHQGSDAVLRVLSYMPAPYSLFSHLMGVPPHVREAVYDYVAEKRPVWGFGRAYDCLVLKETRLLHCFIDQEELLERKLRKSE</sequence>
<gene>
    <name evidence="1" type="ORF">CDL12_14227</name>
</gene>
<evidence type="ECO:0000313" key="2">
    <source>
        <dbReference type="Proteomes" id="UP000231279"/>
    </source>
</evidence>
<dbReference type="Pfam" id="PF04134">
    <property type="entry name" value="DCC1-like"/>
    <property type="match status" value="1"/>
</dbReference>
<dbReference type="PANTHER" id="PTHR33639">
    <property type="entry name" value="THIOL-DISULFIDE OXIDOREDUCTASE DCC"/>
    <property type="match status" value="1"/>
</dbReference>
<dbReference type="Proteomes" id="UP000231279">
    <property type="component" value="Unassembled WGS sequence"/>
</dbReference>
<dbReference type="InterPro" id="IPR052927">
    <property type="entry name" value="DCC_oxidoreductase"/>
</dbReference>